<dbReference type="EMBL" id="CAFZ01000091">
    <property type="protein sequence ID" value="CCA70708.1"/>
    <property type="molecule type" value="Genomic_DNA"/>
</dbReference>
<dbReference type="OrthoDB" id="3264923at2759"/>
<feature type="region of interest" description="Disordered" evidence="1">
    <location>
        <begin position="714"/>
        <end position="829"/>
    </location>
</feature>
<gene>
    <name evidence="2" type="ORF">PIIN_04642</name>
</gene>
<evidence type="ECO:0000256" key="1">
    <source>
        <dbReference type="SAM" id="MobiDB-lite"/>
    </source>
</evidence>
<reference evidence="2 3" key="1">
    <citation type="journal article" date="2011" name="PLoS Pathog.">
        <title>Endophytic Life Strategies Decoded by Genome and Transcriptome Analyses of the Mutualistic Root Symbiont Piriformospora indica.</title>
        <authorList>
            <person name="Zuccaro A."/>
            <person name="Lahrmann U."/>
            <person name="Guldener U."/>
            <person name="Langen G."/>
            <person name="Pfiffi S."/>
            <person name="Biedenkopf D."/>
            <person name="Wong P."/>
            <person name="Samans B."/>
            <person name="Grimm C."/>
            <person name="Basiewicz M."/>
            <person name="Murat C."/>
            <person name="Martin F."/>
            <person name="Kogel K.H."/>
        </authorList>
    </citation>
    <scope>NUCLEOTIDE SEQUENCE [LARGE SCALE GENOMIC DNA]</scope>
    <source>
        <strain evidence="2 3">DSM 11827</strain>
    </source>
</reference>
<proteinExistence type="predicted"/>
<evidence type="ECO:0000313" key="2">
    <source>
        <dbReference type="EMBL" id="CCA70708.1"/>
    </source>
</evidence>
<accession>G4THB5</accession>
<dbReference type="AlphaFoldDB" id="G4THB5"/>
<dbReference type="Proteomes" id="UP000007148">
    <property type="component" value="Unassembled WGS sequence"/>
</dbReference>
<feature type="region of interest" description="Disordered" evidence="1">
    <location>
        <begin position="629"/>
        <end position="697"/>
    </location>
</feature>
<feature type="compositionally biased region" description="Pro residues" evidence="1">
    <location>
        <begin position="804"/>
        <end position="825"/>
    </location>
</feature>
<evidence type="ECO:0000313" key="3">
    <source>
        <dbReference type="Proteomes" id="UP000007148"/>
    </source>
</evidence>
<feature type="compositionally biased region" description="Low complexity" evidence="1">
    <location>
        <begin position="629"/>
        <end position="646"/>
    </location>
</feature>
<name>G4THB5_SERID</name>
<feature type="compositionally biased region" description="Polar residues" evidence="1">
    <location>
        <begin position="715"/>
        <end position="750"/>
    </location>
</feature>
<protein>
    <submittedName>
        <fullName evidence="2">Uncharacterized protein</fullName>
    </submittedName>
</protein>
<organism evidence="2 3">
    <name type="scientific">Serendipita indica (strain DSM 11827)</name>
    <name type="common">Root endophyte fungus</name>
    <name type="synonym">Piriformospora indica</name>
    <dbReference type="NCBI Taxonomy" id="1109443"/>
    <lineage>
        <taxon>Eukaryota</taxon>
        <taxon>Fungi</taxon>
        <taxon>Dikarya</taxon>
        <taxon>Basidiomycota</taxon>
        <taxon>Agaricomycotina</taxon>
        <taxon>Agaricomycetes</taxon>
        <taxon>Sebacinales</taxon>
        <taxon>Serendipitaceae</taxon>
        <taxon>Serendipita</taxon>
    </lineage>
</organism>
<sequence length="944" mass="104527">MEGVSSLPNGISDVDLADSIARRLATILFSSTFADKITWKDVPRALAERCLYLSGVPLKCAPVVVDNVVQDNYHSWSKEQLYAMHSALERNMLKIKVRNPVSRNVIFELVDEDGSLKDSTLGFSALWRHDYLFPERVYGGLNMNTLKSLNYTGLLKVLSAVEVLKIHEQLPWVSLPAKLYKNAYYLTGLPRVCTPRAVNDVFPDNVGSPSFRFRRDQRVALQRALDSGLLRLLERNPTDRDVIFEVLEPNGTFTDDDCGFSAEWKAATTLNIRVKHTGKSNAASSLAAIAAPTSSEAPKAPNTLLESILSSFVAILLPHGLLLDTVAGPAWIRLPQMLATKRLVIHGIPRTCIPIVKNDVVADNYDPLQWSLNSQVDFFNAVKHNSIKVIPRSRSQRILYNVLEENGTITSDTLGFSEQWCKDHLDGIDLADPNLSPTMYVIEMWLQLLERAKIPCHDNLGRRHIPWAYLPTLLARGKLCIIGCPKDCIPKVEKDIVVETSSPYFYDGLQLGLMYRAFKESEVSIGIRPPGKEALFACRIGDSGYVWESTLGFSDKWIEMNIRNPNPPFYMPHIMTMVSSMTAPQNYSFGPVVVAPATQVQVMDKLSVQTTVTGKLSAQSSPLVVVNGSSHLESSSANPESSSTGSLPQKRHNQDGQQSLKIRIPKRRATTATARPFTTEPLVHIKNTSASPPPSTKASLPVFAPLVKQEFGPVLSTNGLPPSNLPSTSGNPVQTPASRNVQPSHLTTTRLVPAPPLRRTRMGTRESIALSKQTREPSPAPSTSSSSSDVDQPGKFGVRESMSPPLPPRSLLPSPLPPVPVPECLPRPGGDLRWDDEKSFWELTISESWPPSQWKKLLPVFPARLIWDPANNLWMCIPSEVLTSPPPKDATGMGRIGLSLDVQAELDSARRVGPLPRITEGHSIIWHRWRRTWALFEYVARVPT</sequence>
<keyword evidence="3" id="KW-1185">Reference proteome</keyword>
<dbReference type="HOGENOM" id="CLU_311236_0_0_1"/>
<comment type="caution">
    <text evidence="2">The sequence shown here is derived from an EMBL/GenBank/DDBJ whole genome shotgun (WGS) entry which is preliminary data.</text>
</comment>
<dbReference type="InParanoid" id="G4THB5"/>